<dbReference type="SUPFAM" id="SSF53098">
    <property type="entry name" value="Ribonuclease H-like"/>
    <property type="match status" value="1"/>
</dbReference>
<dbReference type="InterPro" id="IPR050951">
    <property type="entry name" value="Retrovirus_Pol_polyprotein"/>
</dbReference>
<dbReference type="AlphaFoldDB" id="A0AAW1MD81"/>
<reference evidence="1 2" key="1">
    <citation type="journal article" date="2024" name="BMC Genomics">
        <title>De novo assembly and annotation of Popillia japonica's genome with initial clues to its potential as an invasive pest.</title>
        <authorList>
            <person name="Cucini C."/>
            <person name="Boschi S."/>
            <person name="Funari R."/>
            <person name="Cardaioli E."/>
            <person name="Iannotti N."/>
            <person name="Marturano G."/>
            <person name="Paoli F."/>
            <person name="Bruttini M."/>
            <person name="Carapelli A."/>
            <person name="Frati F."/>
            <person name="Nardi F."/>
        </authorList>
    </citation>
    <scope>NUCLEOTIDE SEQUENCE [LARGE SCALE GENOMIC DNA]</scope>
    <source>
        <strain evidence="1">DMR45628</strain>
    </source>
</reference>
<sequence length="228" mass="26231">MELQYCTSSPRYPKSDGLAERAVGICKGMLRKCDEAGVDIELGLLEYRTTPVKGLKVSPSELLNNRILRTAITTNENLLKIKEQMNVGIGLEEVKSRQKEYYNKGAKERKEFESGDLVALREDKIWIPGKIIEKHNTPRSYIVKDQPGRVLRRNSSHLKKTNIPFVEQKRDVEIEDPPQNNNSNNIQTENEIEYDAVSSQNINKTNDQNVVIEKRKIVKPIWCKDYVM</sequence>
<organism evidence="1 2">
    <name type="scientific">Popillia japonica</name>
    <name type="common">Japanese beetle</name>
    <dbReference type="NCBI Taxonomy" id="7064"/>
    <lineage>
        <taxon>Eukaryota</taxon>
        <taxon>Metazoa</taxon>
        <taxon>Ecdysozoa</taxon>
        <taxon>Arthropoda</taxon>
        <taxon>Hexapoda</taxon>
        <taxon>Insecta</taxon>
        <taxon>Pterygota</taxon>
        <taxon>Neoptera</taxon>
        <taxon>Endopterygota</taxon>
        <taxon>Coleoptera</taxon>
        <taxon>Polyphaga</taxon>
        <taxon>Scarabaeiformia</taxon>
        <taxon>Scarabaeidae</taxon>
        <taxon>Rutelinae</taxon>
        <taxon>Popillia</taxon>
    </lineage>
</organism>
<gene>
    <name evidence="1" type="ORF">QE152_g7923</name>
</gene>
<proteinExistence type="predicted"/>
<comment type="caution">
    <text evidence="1">The sequence shown here is derived from an EMBL/GenBank/DDBJ whole genome shotgun (WGS) entry which is preliminary data.</text>
</comment>
<dbReference type="PANTHER" id="PTHR37984">
    <property type="entry name" value="PROTEIN CBG26694"/>
    <property type="match status" value="1"/>
</dbReference>
<dbReference type="Gene3D" id="3.30.420.10">
    <property type="entry name" value="Ribonuclease H-like superfamily/Ribonuclease H"/>
    <property type="match status" value="1"/>
</dbReference>
<name>A0AAW1MD81_POPJA</name>
<keyword evidence="2" id="KW-1185">Reference proteome</keyword>
<evidence type="ECO:0000313" key="2">
    <source>
        <dbReference type="Proteomes" id="UP001458880"/>
    </source>
</evidence>
<dbReference type="InterPro" id="IPR036397">
    <property type="entry name" value="RNaseH_sf"/>
</dbReference>
<dbReference type="GO" id="GO:0003676">
    <property type="term" value="F:nucleic acid binding"/>
    <property type="evidence" value="ECO:0007669"/>
    <property type="project" value="InterPro"/>
</dbReference>
<accession>A0AAW1MD81</accession>
<dbReference type="Proteomes" id="UP001458880">
    <property type="component" value="Unassembled WGS sequence"/>
</dbReference>
<evidence type="ECO:0000313" key="1">
    <source>
        <dbReference type="EMBL" id="KAK9744257.1"/>
    </source>
</evidence>
<protein>
    <submittedName>
        <fullName evidence="1">Uncharacterized protein</fullName>
    </submittedName>
</protein>
<dbReference type="EMBL" id="JASPKY010000060">
    <property type="protein sequence ID" value="KAK9744257.1"/>
    <property type="molecule type" value="Genomic_DNA"/>
</dbReference>
<dbReference type="PANTHER" id="PTHR37984:SF7">
    <property type="entry name" value="INTEGRASE CATALYTIC DOMAIN-CONTAINING PROTEIN"/>
    <property type="match status" value="1"/>
</dbReference>
<dbReference type="InterPro" id="IPR012337">
    <property type="entry name" value="RNaseH-like_sf"/>
</dbReference>